<comment type="caution">
    <text evidence="2">The sequence shown here is derived from an EMBL/GenBank/DDBJ whole genome shotgun (WGS) entry which is preliminary data.</text>
</comment>
<dbReference type="AlphaFoldDB" id="A0A011MFN1"/>
<dbReference type="PANTHER" id="PTHR37298:SF1">
    <property type="entry name" value="UPF0111 PROTEIN YKAA"/>
    <property type="match status" value="1"/>
</dbReference>
<organism evidence="2 3">
    <name type="scientific">Candidatus Accumulibacter adjunctus</name>
    <dbReference type="NCBI Taxonomy" id="1454001"/>
    <lineage>
        <taxon>Bacteria</taxon>
        <taxon>Pseudomonadati</taxon>
        <taxon>Pseudomonadota</taxon>
        <taxon>Betaproteobacteria</taxon>
        <taxon>Candidatus Accumulibacter</taxon>
    </lineage>
</organism>
<evidence type="ECO:0000313" key="3">
    <source>
        <dbReference type="Proteomes" id="UP000020218"/>
    </source>
</evidence>
<protein>
    <submittedName>
        <fullName evidence="2">Pit accessory protein</fullName>
    </submittedName>
</protein>
<dbReference type="PATRIC" id="fig|1454001.3.peg.1073"/>
<reference evidence="2" key="1">
    <citation type="submission" date="2014-02" db="EMBL/GenBank/DDBJ databases">
        <title>Expanding our view of genomic diversity in Candidatus Accumulibacter clades.</title>
        <authorList>
            <person name="Skennerton C.T."/>
            <person name="Barr J.J."/>
            <person name="Slater F.R."/>
            <person name="Bond P.L."/>
            <person name="Tyson G.W."/>
        </authorList>
    </citation>
    <scope>NUCLEOTIDE SEQUENCE [LARGE SCALE GENOMIC DNA]</scope>
</reference>
<name>A0A011MFN1_9PROT</name>
<evidence type="ECO:0000256" key="1">
    <source>
        <dbReference type="ARBA" id="ARBA00008591"/>
    </source>
</evidence>
<gene>
    <name evidence="2" type="ORF">AW08_00935</name>
</gene>
<accession>A0A011MFN1</accession>
<keyword evidence="3" id="KW-1185">Reference proteome</keyword>
<dbReference type="EMBL" id="JFAX01000004">
    <property type="protein sequence ID" value="EXI68623.1"/>
    <property type="molecule type" value="Genomic_DNA"/>
</dbReference>
<dbReference type="Gene3D" id="1.20.58.220">
    <property type="entry name" value="Phosphate transport system protein phou homolog 2, domain 2"/>
    <property type="match status" value="1"/>
</dbReference>
<comment type="similarity">
    <text evidence="1">Belongs to the UPF0111 family.</text>
</comment>
<sequence length="211" mass="23184">MLPKRKEFFDLLAAHSERVEAGASAMLRLVNSLGVSRQDVASLVGEINMNESSSDKIKADMINLLHKAFVTPLNRDQVYQLTLDIDRIMNTVQDVAMAVSDYGIDEASKASHELAAMTVDACSRLTRALASLNDDARSKETMGLCQEIERIEEKSVAVMYGAIKALYDAEGDDVAAMRALRMQELYALQEKVLRASKKAAQSLEGILLETA</sequence>
<dbReference type="PANTHER" id="PTHR37298">
    <property type="entry name" value="UPF0111 PROTEIN YKAA"/>
    <property type="match status" value="1"/>
</dbReference>
<dbReference type="InterPro" id="IPR018445">
    <property type="entry name" value="Put_Phosphate_transp_reg"/>
</dbReference>
<proteinExistence type="inferred from homology"/>
<dbReference type="InterPro" id="IPR052912">
    <property type="entry name" value="UPF0111_domain"/>
</dbReference>
<dbReference type="Pfam" id="PF01865">
    <property type="entry name" value="PhoU_div"/>
    <property type="match status" value="1"/>
</dbReference>
<dbReference type="InterPro" id="IPR038078">
    <property type="entry name" value="PhoU-like_sf"/>
</dbReference>
<evidence type="ECO:0000313" key="2">
    <source>
        <dbReference type="EMBL" id="EXI68623.1"/>
    </source>
</evidence>
<dbReference type="Proteomes" id="UP000020218">
    <property type="component" value="Unassembled WGS sequence"/>
</dbReference>
<dbReference type="STRING" id="1454001.AW08_00935"/>